<dbReference type="Proteomes" id="UP000000249">
    <property type="component" value="Chromosome 1"/>
</dbReference>
<feature type="modified residue" description="4-aspartylphosphate" evidence="1">
    <location>
        <position position="62"/>
    </location>
</feature>
<dbReference type="PANTHER" id="PTHR43228">
    <property type="entry name" value="TWO-COMPONENT RESPONSE REGULATOR"/>
    <property type="match status" value="1"/>
</dbReference>
<reference evidence="3 4" key="1">
    <citation type="submission" date="2007-03" db="EMBL/GenBank/DDBJ databases">
        <authorList>
            <person name="Heidelberg J."/>
        </authorList>
    </citation>
    <scope>NUCLEOTIDE SEQUENCE [LARGE SCALE GENOMIC DNA]</scope>
    <source>
        <strain evidence="4">ATCC 39541 / Classical Ogawa 395 / O395</strain>
    </source>
</reference>
<dbReference type="eggNOG" id="COG0784">
    <property type="taxonomic scope" value="Bacteria"/>
</dbReference>
<dbReference type="Gene3D" id="3.40.50.2300">
    <property type="match status" value="1"/>
</dbReference>
<keyword evidence="1" id="KW-0597">Phosphoprotein</keyword>
<dbReference type="OrthoDB" id="7298659at2"/>
<protein>
    <submittedName>
        <fullName evidence="3">Response regulator VieB</fullName>
    </submittedName>
</protein>
<dbReference type="SUPFAM" id="SSF52172">
    <property type="entry name" value="CheY-like"/>
    <property type="match status" value="1"/>
</dbReference>
<gene>
    <name evidence="3" type="primary">vieB</name>
    <name evidence="3" type="ordered locus">VC0395_A1257</name>
</gene>
<evidence type="ECO:0000256" key="1">
    <source>
        <dbReference type="PROSITE-ProRule" id="PRU00169"/>
    </source>
</evidence>
<dbReference type="RefSeq" id="WP_000290511.1">
    <property type="nucleotide sequence ID" value="NC_009457.1"/>
</dbReference>
<dbReference type="eggNOG" id="COG5010">
    <property type="taxonomic scope" value="Bacteria"/>
</dbReference>
<sequence>MAVPTFAELKVLIIDDAPIVIASLRSMLLKLGFTEPNIVWSKSPRAAVFMAGRQRFDIFICDYNFGKGLNGKQVFEELKHYKLIKQDAVFVLVTGENSAYVVHSILELKPDEYILKPFNIMTLQERLTNAISRKHALKALYQAERDGDAELGLSLCDELEPFYNDYYFVIQKFRGEFLTQLRRFDHAREVYLETLEHKDFDWAKIGLANALKQTGRQVEATQVIQELLASAPNNVRARVEAASISLCNNSIPEAIHHLQVANQIVPGHSEREWVLANLCLSVGDGASALERYRLYVEINKETYRNNHQMHLNFIRTLLYAARQAESEQRDLWVQEAKSILKGLYDKGQHEDLLAQLELVAAHLAMEEGEFGVSVEILNKIYRAKPFELFEDRYHFTWLLNVMGFDSEFAKCISWCNETLLNQETDIVLESKVALAKALKEANQEKLQWLEQRYHALCNKQQTIDSLLAIYIEILEKCPTLRTVCMKVVTIFSRYWPTALTESEAERLLKSCHRTIRQLMNEEELQQAQYAELYRKALTFRSRYRLQRTESVEA</sequence>
<dbReference type="AlphaFoldDB" id="A0A0H3ANU4"/>
<evidence type="ECO:0000259" key="2">
    <source>
        <dbReference type="PROSITE" id="PS50110"/>
    </source>
</evidence>
<dbReference type="InterPro" id="IPR014460">
    <property type="entry name" value="Sig_transdc_resp-reg_VieB"/>
</dbReference>
<feature type="domain" description="Response regulatory" evidence="2">
    <location>
        <begin position="10"/>
        <end position="131"/>
    </location>
</feature>
<dbReference type="CDD" id="cd17589">
    <property type="entry name" value="REC_TPR"/>
    <property type="match status" value="1"/>
</dbReference>
<proteinExistence type="predicted"/>
<evidence type="ECO:0000313" key="4">
    <source>
        <dbReference type="Proteomes" id="UP000000249"/>
    </source>
</evidence>
<dbReference type="InterPro" id="IPR011006">
    <property type="entry name" value="CheY-like_superfamily"/>
</dbReference>
<dbReference type="PIRSF" id="PIRSF011521">
    <property type="entry name" value="VieB"/>
    <property type="match status" value="1"/>
</dbReference>
<organism evidence="3 4">
    <name type="scientific">Vibrio cholerae serotype O1 (strain ATCC 39541 / Classical Ogawa 395 / O395)</name>
    <dbReference type="NCBI Taxonomy" id="345073"/>
    <lineage>
        <taxon>Bacteria</taxon>
        <taxon>Pseudomonadati</taxon>
        <taxon>Pseudomonadota</taxon>
        <taxon>Gammaproteobacteria</taxon>
        <taxon>Vibrionales</taxon>
        <taxon>Vibrionaceae</taxon>
        <taxon>Vibrio</taxon>
    </lineage>
</organism>
<dbReference type="SMR" id="A0A0H3ANU4"/>
<dbReference type="SMART" id="SM00448">
    <property type="entry name" value="REC"/>
    <property type="match status" value="1"/>
</dbReference>
<dbReference type="PATRIC" id="fig|345073.21.peg.1713"/>
<dbReference type="InterPro" id="IPR052048">
    <property type="entry name" value="ST_Response_Regulator"/>
</dbReference>
<dbReference type="Gene3D" id="1.25.40.10">
    <property type="entry name" value="Tetratricopeptide repeat domain"/>
    <property type="match status" value="1"/>
</dbReference>
<evidence type="ECO:0000313" key="3">
    <source>
        <dbReference type="EMBL" id="ABQ22097.1"/>
    </source>
</evidence>
<dbReference type="PROSITE" id="PS50110">
    <property type="entry name" value="RESPONSE_REGULATORY"/>
    <property type="match status" value="1"/>
</dbReference>
<dbReference type="InterPro" id="IPR011990">
    <property type="entry name" value="TPR-like_helical_dom_sf"/>
</dbReference>
<dbReference type="KEGG" id="vco:VC0395_A1257"/>
<dbReference type="PANTHER" id="PTHR43228:SF1">
    <property type="entry name" value="TWO-COMPONENT RESPONSE REGULATOR ARR22"/>
    <property type="match status" value="1"/>
</dbReference>
<dbReference type="Pfam" id="PF00072">
    <property type="entry name" value="Response_reg"/>
    <property type="match status" value="1"/>
</dbReference>
<dbReference type="GO" id="GO:0000160">
    <property type="term" value="P:phosphorelay signal transduction system"/>
    <property type="evidence" value="ECO:0007669"/>
    <property type="project" value="InterPro"/>
</dbReference>
<dbReference type="KEGG" id="vcr:VC395_1768"/>
<dbReference type="EMBL" id="CP000627">
    <property type="protein sequence ID" value="ABQ22097.1"/>
    <property type="molecule type" value="Genomic_DNA"/>
</dbReference>
<name>A0A0H3ANU4_VIBC3</name>
<accession>A0A0H3ANU4</accession>
<dbReference type="InterPro" id="IPR001789">
    <property type="entry name" value="Sig_transdc_resp-reg_receiver"/>
</dbReference>
<dbReference type="SUPFAM" id="SSF48452">
    <property type="entry name" value="TPR-like"/>
    <property type="match status" value="1"/>
</dbReference>